<dbReference type="Proteomes" id="UP000801864">
    <property type="component" value="Unassembled WGS sequence"/>
</dbReference>
<evidence type="ECO:0000313" key="3">
    <source>
        <dbReference type="Proteomes" id="UP000801864"/>
    </source>
</evidence>
<protein>
    <submittedName>
        <fullName evidence="2">Uncharacterized protein</fullName>
    </submittedName>
</protein>
<accession>A0A9P5CI46</accession>
<keyword evidence="3" id="KW-1185">Reference proteome</keyword>
<feature type="region of interest" description="Disordered" evidence="1">
    <location>
        <begin position="1"/>
        <end position="95"/>
    </location>
</feature>
<feature type="compositionally biased region" description="Basic and acidic residues" evidence="1">
    <location>
        <begin position="83"/>
        <end position="95"/>
    </location>
</feature>
<name>A0A9P5CI46_9HYPO</name>
<feature type="compositionally biased region" description="Low complexity" evidence="1">
    <location>
        <begin position="37"/>
        <end position="48"/>
    </location>
</feature>
<sequence length="95" mass="9955">MYRSAGCGLEEGRGRDGGMGQREAYQLRLSRATGGHEATAASGEMATAARKRAARAGGGQVGDVEAMDEVEDGESGNGNEMFDGWRFRPDSRGVG</sequence>
<proteinExistence type="predicted"/>
<evidence type="ECO:0000256" key="1">
    <source>
        <dbReference type="SAM" id="MobiDB-lite"/>
    </source>
</evidence>
<feature type="compositionally biased region" description="Acidic residues" evidence="1">
    <location>
        <begin position="65"/>
        <end position="74"/>
    </location>
</feature>
<dbReference type="EMBL" id="QLNT01000003">
    <property type="protein sequence ID" value="KAF3075633.1"/>
    <property type="molecule type" value="Genomic_DNA"/>
</dbReference>
<comment type="caution">
    <text evidence="2">The sequence shown here is derived from an EMBL/GenBank/DDBJ whole genome shotgun (WGS) entry which is preliminary data.</text>
</comment>
<dbReference type="AlphaFoldDB" id="A0A9P5CI46"/>
<evidence type="ECO:0000313" key="2">
    <source>
        <dbReference type="EMBL" id="KAF3075633.1"/>
    </source>
</evidence>
<organism evidence="2 3">
    <name type="scientific">Trichoderma lentiforme</name>
    <dbReference type="NCBI Taxonomy" id="1567552"/>
    <lineage>
        <taxon>Eukaryota</taxon>
        <taxon>Fungi</taxon>
        <taxon>Dikarya</taxon>
        <taxon>Ascomycota</taxon>
        <taxon>Pezizomycotina</taxon>
        <taxon>Sordariomycetes</taxon>
        <taxon>Hypocreomycetidae</taxon>
        <taxon>Hypocreales</taxon>
        <taxon>Hypocreaceae</taxon>
        <taxon>Trichoderma</taxon>
    </lineage>
</organism>
<reference evidence="2 3" key="1">
    <citation type="submission" date="2018-06" db="EMBL/GenBank/DDBJ databases">
        <title>Genome analysis of cellulolytic fungus Trichoderma lentiforme CFAM-422.</title>
        <authorList>
            <person name="Steindorff A.S."/>
            <person name="Formighieri E.F."/>
            <person name="Midorikawa G.E.O."/>
            <person name="Tamietti M.S."/>
            <person name="Ramos E.Z."/>
            <person name="Silva A.S."/>
            <person name="Bon E.P.S."/>
            <person name="Mendes T.D."/>
            <person name="Damaso M.C.T."/>
            <person name="Favaro L.C.L."/>
        </authorList>
    </citation>
    <scope>NUCLEOTIDE SEQUENCE [LARGE SCALE GENOMIC DNA]</scope>
    <source>
        <strain evidence="2 3">CFAM-422</strain>
    </source>
</reference>
<gene>
    <name evidence="2" type="ORF">CFAM422_001960</name>
</gene>